<dbReference type="PROSITE" id="PS50893">
    <property type="entry name" value="ABC_TRANSPORTER_2"/>
    <property type="match status" value="1"/>
</dbReference>
<dbReference type="CDD" id="cd03255">
    <property type="entry name" value="ABC_MJ0796_LolCDE_FtsE"/>
    <property type="match status" value="1"/>
</dbReference>
<dbReference type="EMBL" id="BAAAXF010000061">
    <property type="protein sequence ID" value="GAA3501829.1"/>
    <property type="molecule type" value="Genomic_DNA"/>
</dbReference>
<evidence type="ECO:0000313" key="5">
    <source>
        <dbReference type="EMBL" id="GAA3501829.1"/>
    </source>
</evidence>
<evidence type="ECO:0000259" key="4">
    <source>
        <dbReference type="PROSITE" id="PS50893"/>
    </source>
</evidence>
<dbReference type="InterPro" id="IPR003439">
    <property type="entry name" value="ABC_transporter-like_ATP-bd"/>
</dbReference>
<dbReference type="Pfam" id="PF00005">
    <property type="entry name" value="ABC_tran"/>
    <property type="match status" value="1"/>
</dbReference>
<dbReference type="InterPro" id="IPR017911">
    <property type="entry name" value="MacB-like_ATP-bd"/>
</dbReference>
<comment type="caution">
    <text evidence="5">The sequence shown here is derived from an EMBL/GenBank/DDBJ whole genome shotgun (WGS) entry which is preliminary data.</text>
</comment>
<dbReference type="InterPro" id="IPR027417">
    <property type="entry name" value="P-loop_NTPase"/>
</dbReference>
<sequence length="233" mass="24805">MNARTAAPPVIEFRGVGLTYPGPPPVRALRACDLVVEQGEHVAIVGPSGSGKSTFLNIAGLLDAPTEGRYLLDGIDTGALSDADRTGLRGRRIGFVFQSFHLLPHRSALENVMLAMVYNAGARRGRAERARAALERVGLGHRTDALPTRLSGGERQRVAIARALVGRPSLLLCDEPTGNLDTVTAESILQLLDELHRDGMTLLVITHDPGVAARGRRTVAIRDGVLSEQAVSA</sequence>
<accession>A0ABP6U5A2</accession>
<dbReference type="SMART" id="SM00382">
    <property type="entry name" value="AAA"/>
    <property type="match status" value="1"/>
</dbReference>
<dbReference type="PANTHER" id="PTHR24220">
    <property type="entry name" value="IMPORT ATP-BINDING PROTEIN"/>
    <property type="match status" value="1"/>
</dbReference>
<feature type="domain" description="ABC transporter" evidence="4">
    <location>
        <begin position="11"/>
        <end position="233"/>
    </location>
</feature>
<dbReference type="PANTHER" id="PTHR24220:SF86">
    <property type="entry name" value="ABC TRANSPORTER ABCH.1"/>
    <property type="match status" value="1"/>
</dbReference>
<reference evidence="6" key="1">
    <citation type="journal article" date="2019" name="Int. J. Syst. Evol. Microbiol.">
        <title>The Global Catalogue of Microorganisms (GCM) 10K type strain sequencing project: providing services to taxonomists for standard genome sequencing and annotation.</title>
        <authorList>
            <consortium name="The Broad Institute Genomics Platform"/>
            <consortium name="The Broad Institute Genome Sequencing Center for Infectious Disease"/>
            <person name="Wu L."/>
            <person name="Ma J."/>
        </authorList>
    </citation>
    <scope>NUCLEOTIDE SEQUENCE [LARGE SCALE GENOMIC DNA]</scope>
    <source>
        <strain evidence="6">JCM 4816</strain>
    </source>
</reference>
<dbReference type="Gene3D" id="3.40.50.300">
    <property type="entry name" value="P-loop containing nucleotide triphosphate hydrolases"/>
    <property type="match status" value="1"/>
</dbReference>
<protein>
    <submittedName>
        <fullName evidence="5">ABC transporter ATP-binding protein</fullName>
    </submittedName>
</protein>
<evidence type="ECO:0000256" key="2">
    <source>
        <dbReference type="ARBA" id="ARBA00022741"/>
    </source>
</evidence>
<evidence type="ECO:0000313" key="6">
    <source>
        <dbReference type="Proteomes" id="UP001501455"/>
    </source>
</evidence>
<keyword evidence="1" id="KW-0813">Transport</keyword>
<dbReference type="Proteomes" id="UP001501455">
    <property type="component" value="Unassembled WGS sequence"/>
</dbReference>
<evidence type="ECO:0000256" key="3">
    <source>
        <dbReference type="ARBA" id="ARBA00022840"/>
    </source>
</evidence>
<dbReference type="RefSeq" id="WP_345583031.1">
    <property type="nucleotide sequence ID" value="NZ_BAAAXF010000061.1"/>
</dbReference>
<dbReference type="InterPro" id="IPR017871">
    <property type="entry name" value="ABC_transporter-like_CS"/>
</dbReference>
<name>A0ABP6U5A2_9ACTN</name>
<gene>
    <name evidence="5" type="ORF">GCM10019016_089360</name>
</gene>
<dbReference type="InterPro" id="IPR003593">
    <property type="entry name" value="AAA+_ATPase"/>
</dbReference>
<dbReference type="InterPro" id="IPR015854">
    <property type="entry name" value="ABC_transpr_LolD-like"/>
</dbReference>
<evidence type="ECO:0000256" key="1">
    <source>
        <dbReference type="ARBA" id="ARBA00022448"/>
    </source>
</evidence>
<dbReference type="PROSITE" id="PS00211">
    <property type="entry name" value="ABC_TRANSPORTER_1"/>
    <property type="match status" value="1"/>
</dbReference>
<keyword evidence="3 5" id="KW-0067">ATP-binding</keyword>
<organism evidence="5 6">
    <name type="scientific">Streptomyces prasinosporus</name>
    <dbReference type="NCBI Taxonomy" id="68256"/>
    <lineage>
        <taxon>Bacteria</taxon>
        <taxon>Bacillati</taxon>
        <taxon>Actinomycetota</taxon>
        <taxon>Actinomycetes</taxon>
        <taxon>Kitasatosporales</taxon>
        <taxon>Streptomycetaceae</taxon>
        <taxon>Streptomyces</taxon>
        <taxon>Streptomyces albogriseolus group</taxon>
    </lineage>
</organism>
<proteinExistence type="predicted"/>
<dbReference type="SUPFAM" id="SSF52540">
    <property type="entry name" value="P-loop containing nucleoside triphosphate hydrolases"/>
    <property type="match status" value="1"/>
</dbReference>
<keyword evidence="6" id="KW-1185">Reference proteome</keyword>
<dbReference type="GO" id="GO:0005524">
    <property type="term" value="F:ATP binding"/>
    <property type="evidence" value="ECO:0007669"/>
    <property type="project" value="UniProtKB-KW"/>
</dbReference>
<keyword evidence="2" id="KW-0547">Nucleotide-binding</keyword>